<evidence type="ECO:0000313" key="4">
    <source>
        <dbReference type="EMBL" id="KFD72288.1"/>
    </source>
</evidence>
<evidence type="ECO:0000259" key="2">
    <source>
        <dbReference type="PROSITE" id="PS52001"/>
    </source>
</evidence>
<evidence type="ECO:0000313" key="3">
    <source>
        <dbReference type="EMBL" id="KFD57630.1"/>
    </source>
</evidence>
<accession>A0A085NS42</accession>
<dbReference type="PANTHER" id="PTHR13542">
    <property type="entry name" value="LSM12 HOMOLOG"/>
    <property type="match status" value="1"/>
</dbReference>
<dbReference type="SMART" id="SM00995">
    <property type="entry name" value="AD"/>
    <property type="match status" value="1"/>
</dbReference>
<dbReference type="Pfam" id="PF21166">
    <property type="entry name" value="LSM12_LSM"/>
    <property type="match status" value="1"/>
</dbReference>
<feature type="compositionally biased region" description="Polar residues" evidence="1">
    <location>
        <begin position="197"/>
        <end position="209"/>
    </location>
</feature>
<dbReference type="Pfam" id="PF09793">
    <property type="entry name" value="AD"/>
    <property type="match status" value="1"/>
</dbReference>
<organism evidence="4">
    <name type="scientific">Trichuris suis</name>
    <name type="common">pig whipworm</name>
    <dbReference type="NCBI Taxonomy" id="68888"/>
    <lineage>
        <taxon>Eukaryota</taxon>
        <taxon>Metazoa</taxon>
        <taxon>Ecdysozoa</taxon>
        <taxon>Nematoda</taxon>
        <taxon>Enoplea</taxon>
        <taxon>Dorylaimia</taxon>
        <taxon>Trichinellida</taxon>
        <taxon>Trichuridae</taxon>
        <taxon>Trichuris</taxon>
    </lineage>
</organism>
<dbReference type="EMBL" id="KL367478">
    <property type="protein sequence ID" value="KFD72288.1"/>
    <property type="molecule type" value="Genomic_DNA"/>
</dbReference>
<gene>
    <name evidence="3" type="ORF">M513_01300</name>
    <name evidence="4" type="ORF">M514_01300</name>
</gene>
<dbReference type="InterPro" id="IPR039683">
    <property type="entry name" value="Lsm12-like"/>
</dbReference>
<keyword evidence="5" id="KW-1185">Reference proteome</keyword>
<dbReference type="AlphaFoldDB" id="A0A085NS42"/>
<proteinExistence type="predicted"/>
<dbReference type="InterPro" id="IPR047574">
    <property type="entry name" value="AD"/>
</dbReference>
<dbReference type="InterPro" id="IPR019181">
    <property type="entry name" value="LSM12_ABD"/>
</dbReference>
<dbReference type="EMBL" id="KL363187">
    <property type="protein sequence ID" value="KFD57630.1"/>
    <property type="molecule type" value="Genomic_DNA"/>
</dbReference>
<evidence type="ECO:0000313" key="5">
    <source>
        <dbReference type="Proteomes" id="UP000030764"/>
    </source>
</evidence>
<reference evidence="4 5" key="1">
    <citation type="journal article" date="2014" name="Nat. Genet.">
        <title>Genome and transcriptome of the porcine whipworm Trichuris suis.</title>
        <authorList>
            <person name="Jex A.R."/>
            <person name="Nejsum P."/>
            <person name="Schwarz E.M."/>
            <person name="Hu L."/>
            <person name="Young N.D."/>
            <person name="Hall R.S."/>
            <person name="Korhonen P.K."/>
            <person name="Liao S."/>
            <person name="Thamsborg S."/>
            <person name="Xia J."/>
            <person name="Xu P."/>
            <person name="Wang S."/>
            <person name="Scheerlinck J.P."/>
            <person name="Hofmann A."/>
            <person name="Sternberg P.W."/>
            <person name="Wang J."/>
            <person name="Gasser R.B."/>
        </authorList>
    </citation>
    <scope>NUCLEOTIDE SEQUENCE [LARGE SCALE GENOMIC DNA]</scope>
    <source>
        <strain evidence="4">DCEP-RM93F</strain>
        <strain evidence="3">DCEP-RM93M</strain>
    </source>
</reference>
<name>A0A085NS42_9BILA</name>
<sequence>MQRSVPVDENIPEYITTGSVAKCVDCFDEVTIGEVAGFDRGVNMILLKTDQADGKTKVTFINLGFVKEFELLKEMPSSTEQSSVTQNVNASKIAKRIEEETERKYRSLCPSTCGVDGRRLFVVIRKTIEDVRWSGDSIEVFQCVLVHPPYTAQSVQIKSTHEGVTQAQSTLEHVKKIVDKFWRGKETSSPDHKGRTAASSEVQPTPKNG</sequence>
<feature type="region of interest" description="Disordered" evidence="1">
    <location>
        <begin position="183"/>
        <end position="209"/>
    </location>
</feature>
<feature type="compositionally biased region" description="Basic and acidic residues" evidence="1">
    <location>
        <begin position="183"/>
        <end position="194"/>
    </location>
</feature>
<dbReference type="Proteomes" id="UP000030764">
    <property type="component" value="Unassembled WGS sequence"/>
</dbReference>
<feature type="domain" description="AD" evidence="2">
    <location>
        <begin position="86"/>
        <end position="186"/>
    </location>
</feature>
<protein>
    <recommendedName>
        <fullName evidence="2">AD domain-containing protein</fullName>
    </recommendedName>
</protein>
<dbReference type="PROSITE" id="PS52001">
    <property type="entry name" value="AD"/>
    <property type="match status" value="1"/>
</dbReference>
<evidence type="ECO:0000256" key="1">
    <source>
        <dbReference type="SAM" id="MobiDB-lite"/>
    </source>
</evidence>
<dbReference type="InterPro" id="IPR048478">
    <property type="entry name" value="LSM12_LSM"/>
</dbReference>
<dbReference type="Proteomes" id="UP000030758">
    <property type="component" value="Unassembled WGS sequence"/>
</dbReference>